<dbReference type="InterPro" id="IPR027417">
    <property type="entry name" value="P-loop_NTPase"/>
</dbReference>
<dbReference type="SUPFAM" id="SSF52540">
    <property type="entry name" value="P-loop containing nucleoside triphosphate hydrolases"/>
    <property type="match status" value="1"/>
</dbReference>
<gene>
    <name evidence="1" type="ORF">ABT404_29445</name>
</gene>
<evidence type="ECO:0000313" key="1">
    <source>
        <dbReference type="EMBL" id="MER7183549.1"/>
    </source>
</evidence>
<keyword evidence="2" id="KW-1185">Reference proteome</keyword>
<dbReference type="Proteomes" id="UP001474181">
    <property type="component" value="Unassembled WGS sequence"/>
</dbReference>
<name>A0ABV1X3G2_9ACTN</name>
<proteinExistence type="predicted"/>
<dbReference type="EMBL" id="JBEPEK010000254">
    <property type="protein sequence ID" value="MER7183549.1"/>
    <property type="molecule type" value="Genomic_DNA"/>
</dbReference>
<accession>A0ABV1X3G2</accession>
<sequence length="76" mass="8375">MLAGRNGSGRTTLLRAMAPALRVAWNRPLIDVLVAMFHQSGHPAADALFAGEEELLDLPRNSELRTAFLHFRGVSY</sequence>
<protein>
    <submittedName>
        <fullName evidence="1">Uncharacterized protein</fullName>
    </submittedName>
</protein>
<organism evidence="1 2">
    <name type="scientific">Streptomyces hyaluromycini</name>
    <dbReference type="NCBI Taxonomy" id="1377993"/>
    <lineage>
        <taxon>Bacteria</taxon>
        <taxon>Bacillati</taxon>
        <taxon>Actinomycetota</taxon>
        <taxon>Actinomycetes</taxon>
        <taxon>Kitasatosporales</taxon>
        <taxon>Streptomycetaceae</taxon>
        <taxon>Streptomyces</taxon>
    </lineage>
</organism>
<reference evidence="1 2" key="1">
    <citation type="submission" date="2024-06" db="EMBL/GenBank/DDBJ databases">
        <title>The Natural Products Discovery Center: Release of the First 8490 Sequenced Strains for Exploring Actinobacteria Biosynthetic Diversity.</title>
        <authorList>
            <person name="Kalkreuter E."/>
            <person name="Kautsar S.A."/>
            <person name="Yang D."/>
            <person name="Bader C.D."/>
            <person name="Teijaro C.N."/>
            <person name="Fluegel L."/>
            <person name="Davis C.M."/>
            <person name="Simpson J.R."/>
            <person name="Lauterbach L."/>
            <person name="Steele A.D."/>
            <person name="Gui C."/>
            <person name="Meng S."/>
            <person name="Li G."/>
            <person name="Viehrig K."/>
            <person name="Ye F."/>
            <person name="Su P."/>
            <person name="Kiefer A.F."/>
            <person name="Nichols A."/>
            <person name="Cepeda A.J."/>
            <person name="Yan W."/>
            <person name="Fan B."/>
            <person name="Jiang Y."/>
            <person name="Adhikari A."/>
            <person name="Zheng C.-J."/>
            <person name="Schuster L."/>
            <person name="Cowan T.M."/>
            <person name="Smanski M.J."/>
            <person name="Chevrette M.G."/>
            <person name="De Carvalho L.P.S."/>
            <person name="Shen B."/>
        </authorList>
    </citation>
    <scope>NUCLEOTIDE SEQUENCE [LARGE SCALE GENOMIC DNA]</scope>
    <source>
        <strain evidence="1 2">NPDC000234</strain>
    </source>
</reference>
<evidence type="ECO:0000313" key="2">
    <source>
        <dbReference type="Proteomes" id="UP001474181"/>
    </source>
</evidence>
<comment type="caution">
    <text evidence="1">The sequence shown here is derived from an EMBL/GenBank/DDBJ whole genome shotgun (WGS) entry which is preliminary data.</text>
</comment>
<dbReference type="RefSeq" id="WP_350784957.1">
    <property type="nucleotide sequence ID" value="NZ_JBEPEK010000254.1"/>
</dbReference>